<evidence type="ECO:0000313" key="4">
    <source>
        <dbReference type="Proteomes" id="UP000018733"/>
    </source>
</evidence>
<gene>
    <name evidence="3" type="ORF">W822_22590</name>
</gene>
<sequence length="147" mass="15782">MASADEAFLKKAAEAGHAEVEAGKLAKQKASSADVKTFAEHMVTDHTKVNDELNALATNKGVELPAGPSSAQQAELKALGEESEEFDKQYVDRMAVTAHEEAVNMFKDASETSEDVDVKTFAKKTLPSLESHLDMAKSLKTKVGSDK</sequence>
<evidence type="ECO:0000256" key="1">
    <source>
        <dbReference type="SAM" id="MobiDB-lite"/>
    </source>
</evidence>
<feature type="compositionally biased region" description="Basic and acidic residues" evidence="1">
    <location>
        <begin position="7"/>
        <end position="24"/>
    </location>
</feature>
<protein>
    <submittedName>
        <fullName evidence="3">Membrane protein</fullName>
    </submittedName>
</protein>
<comment type="caution">
    <text evidence="3">The sequence shown here is derived from an EMBL/GenBank/DDBJ whole genome shotgun (WGS) entry which is preliminary data.</text>
</comment>
<dbReference type="PANTHER" id="PTHR38593:SF1">
    <property type="entry name" value="BLR2558 PROTEIN"/>
    <property type="match status" value="1"/>
</dbReference>
<dbReference type="PANTHER" id="PTHR38593">
    <property type="entry name" value="BLR2558 PROTEIN"/>
    <property type="match status" value="1"/>
</dbReference>
<dbReference type="HOGENOM" id="CLU_079636_6_0_4"/>
<dbReference type="Gene3D" id="1.20.1260.10">
    <property type="match status" value="1"/>
</dbReference>
<accession>V8QNI5</accession>
<dbReference type="EMBL" id="AYXT01000014">
    <property type="protein sequence ID" value="ETF00534.1"/>
    <property type="molecule type" value="Genomic_DNA"/>
</dbReference>
<dbReference type="Proteomes" id="UP000018733">
    <property type="component" value="Unassembled WGS sequence"/>
</dbReference>
<dbReference type="PATRIC" id="fig|1424334.3.peg.4526"/>
<dbReference type="InterPro" id="IPR025419">
    <property type="entry name" value="DUF4142"/>
</dbReference>
<evidence type="ECO:0000259" key="2">
    <source>
        <dbReference type="Pfam" id="PF13628"/>
    </source>
</evidence>
<dbReference type="InterPro" id="IPR012347">
    <property type="entry name" value="Ferritin-like"/>
</dbReference>
<feature type="domain" description="DUF4142" evidence="2">
    <location>
        <begin position="4"/>
        <end position="139"/>
    </location>
</feature>
<dbReference type="STRING" id="1424334.W822_22590"/>
<dbReference type="AlphaFoldDB" id="V8QNI5"/>
<evidence type="ECO:0000313" key="3">
    <source>
        <dbReference type="EMBL" id="ETF00534.1"/>
    </source>
</evidence>
<keyword evidence="4" id="KW-1185">Reference proteome</keyword>
<proteinExistence type="predicted"/>
<dbReference type="Pfam" id="PF13628">
    <property type="entry name" value="DUF4142"/>
    <property type="match status" value="1"/>
</dbReference>
<name>V8QNI5_9BURK</name>
<dbReference type="eggNOG" id="COG3652">
    <property type="taxonomic scope" value="Bacteria"/>
</dbReference>
<feature type="region of interest" description="Disordered" evidence="1">
    <location>
        <begin position="1"/>
        <end position="25"/>
    </location>
</feature>
<reference evidence="3 4" key="1">
    <citation type="journal article" date="2014" name="Genome Announc.">
        <title>Draft Genome Sequence of Advenella kashmirensis Strain W13003, a Polycyclic Aromatic Hydrocarbon-Degrading Bacterium.</title>
        <authorList>
            <person name="Wang X."/>
            <person name="Jin D."/>
            <person name="Zhou L."/>
            <person name="Wu L."/>
            <person name="An W."/>
            <person name="Zhao L."/>
        </authorList>
    </citation>
    <scope>NUCLEOTIDE SEQUENCE [LARGE SCALE GENOMIC DNA]</scope>
    <source>
        <strain evidence="3 4">W13003</strain>
    </source>
</reference>
<organism evidence="3 4">
    <name type="scientific">Advenella kashmirensis W13003</name>
    <dbReference type="NCBI Taxonomy" id="1424334"/>
    <lineage>
        <taxon>Bacteria</taxon>
        <taxon>Pseudomonadati</taxon>
        <taxon>Pseudomonadota</taxon>
        <taxon>Betaproteobacteria</taxon>
        <taxon>Burkholderiales</taxon>
        <taxon>Alcaligenaceae</taxon>
    </lineage>
</organism>